<proteinExistence type="inferred from homology"/>
<evidence type="ECO:0000256" key="12">
    <source>
        <dbReference type="ARBA" id="ARBA00031533"/>
    </source>
</evidence>
<evidence type="ECO:0000259" key="14">
    <source>
        <dbReference type="Pfam" id="PF01433"/>
    </source>
</evidence>
<keyword evidence="9" id="KW-0862">Zinc</keyword>
<comment type="similarity">
    <text evidence="3">Belongs to the peptidase M1 family.</text>
</comment>
<keyword evidence="17" id="KW-1185">Reference proteome</keyword>
<dbReference type="Gene3D" id="1.10.390.10">
    <property type="entry name" value="Neutral Protease Domain 2"/>
    <property type="match status" value="1"/>
</dbReference>
<dbReference type="InterPro" id="IPR001930">
    <property type="entry name" value="Peptidase_M1"/>
</dbReference>
<dbReference type="Gene3D" id="2.60.40.1730">
    <property type="entry name" value="tricorn interacting facor f3 domain"/>
    <property type="match status" value="1"/>
</dbReference>
<keyword evidence="10" id="KW-0482">Metalloprotease</keyword>
<dbReference type="InterPro" id="IPR050344">
    <property type="entry name" value="Peptidase_M1_aminopeptidases"/>
</dbReference>
<dbReference type="EMBL" id="JANTEZ010000009">
    <property type="protein sequence ID" value="MCS5716230.1"/>
    <property type="molecule type" value="Genomic_DNA"/>
</dbReference>
<dbReference type="InterPro" id="IPR027268">
    <property type="entry name" value="Peptidase_M4/M1_CTD_sf"/>
</dbReference>
<sequence length="561" mass="59000">MTRRGPIVVVSSAVVGSVLRGRVPVGSVLLGSVLLGSVLLGSVLLAGCVAGPAEPDPGDGFSAGAEGIGDPYFPLDGNGGYDVARYDLDLAYEPRSGELSGSATITATATQDLSAFDLDLDDLEVREVTVDGVDAAFTRRSTEISALTGQPLEPGSDDPVTTPPRSELTVTPAAGLPAGASFEVGIRYAGVPETIDDGYGEAGVFTTGTGAGRELLVAGQPRSAATWFPVNDHPSDKAAFALRITVPEGLTAVSNGRLVGTETSPGHSRWTWRLDEPMAPYLATLAIGDFVLTTATVDGVDYWNAVDRDLFDRPLPTDPTDAGTAAAPGSDTGTATDSATPPALTYGAVATAQFARQPEIVAFLADRFGPYPFAQAGGIAADQPDLDFALETQTRPVYPIWAWEDPDDLGLVVHEYAHQWFGDSVTIDRWSDLWLNESFATYAEWLWAEHTGGPTPAMQADALADRPADDPFWSLTVSDPGPAGLFDDAVYERGAMTLQALRERVGDETFFAIARGWASANAGGTVTTADFVAYAEGVSGEDLDDLFEQWIETPEKPAASD</sequence>
<evidence type="ECO:0000256" key="1">
    <source>
        <dbReference type="ARBA" id="ARBA00000098"/>
    </source>
</evidence>
<dbReference type="PANTHER" id="PTHR11533:SF297">
    <property type="entry name" value="AMINOPEPTIDASE N"/>
    <property type="match status" value="1"/>
</dbReference>
<feature type="compositionally biased region" description="Low complexity" evidence="13">
    <location>
        <begin position="318"/>
        <end position="337"/>
    </location>
</feature>
<evidence type="ECO:0000259" key="15">
    <source>
        <dbReference type="Pfam" id="PF17900"/>
    </source>
</evidence>
<dbReference type="Pfam" id="PF17900">
    <property type="entry name" value="Peptidase_M1_N"/>
    <property type="match status" value="1"/>
</dbReference>
<evidence type="ECO:0000256" key="11">
    <source>
        <dbReference type="ARBA" id="ARBA00029811"/>
    </source>
</evidence>
<feature type="region of interest" description="Disordered" evidence="13">
    <location>
        <begin position="145"/>
        <end position="167"/>
    </location>
</feature>
<evidence type="ECO:0000256" key="2">
    <source>
        <dbReference type="ARBA" id="ARBA00001947"/>
    </source>
</evidence>
<dbReference type="SUPFAM" id="SSF55486">
    <property type="entry name" value="Metalloproteases ('zincins'), catalytic domain"/>
    <property type="match status" value="1"/>
</dbReference>
<feature type="region of interest" description="Disordered" evidence="13">
    <location>
        <begin position="314"/>
        <end position="338"/>
    </location>
</feature>
<evidence type="ECO:0000256" key="8">
    <source>
        <dbReference type="ARBA" id="ARBA00022801"/>
    </source>
</evidence>
<dbReference type="InterPro" id="IPR045357">
    <property type="entry name" value="Aminopeptidase_N-like_N"/>
</dbReference>
<dbReference type="Proteomes" id="UP001165580">
    <property type="component" value="Unassembled WGS sequence"/>
</dbReference>
<dbReference type="SUPFAM" id="SSF63737">
    <property type="entry name" value="Leukotriene A4 hydrolase N-terminal domain"/>
    <property type="match status" value="1"/>
</dbReference>
<evidence type="ECO:0000256" key="13">
    <source>
        <dbReference type="SAM" id="MobiDB-lite"/>
    </source>
</evidence>
<comment type="caution">
    <text evidence="16">The sequence shown here is derived from an EMBL/GenBank/DDBJ whole genome shotgun (WGS) entry which is preliminary data.</text>
</comment>
<evidence type="ECO:0000256" key="3">
    <source>
        <dbReference type="ARBA" id="ARBA00010136"/>
    </source>
</evidence>
<keyword evidence="7" id="KW-0479">Metal-binding</keyword>
<evidence type="ECO:0000256" key="5">
    <source>
        <dbReference type="ARBA" id="ARBA00015611"/>
    </source>
</evidence>
<comment type="catalytic activity">
    <reaction evidence="1">
        <text>Release of an N-terminal amino acid, Xaa-|-Yaa- from a peptide, amide or arylamide. Xaa is preferably Ala, but may be most amino acids including Pro (slow action). When a terminal hydrophobic residue is followed by a prolyl residue, the two may be released as an intact Xaa-Pro dipeptide.</text>
        <dbReference type="EC" id="3.4.11.2"/>
    </reaction>
</comment>
<name>A0ABT2GJ35_9MICO</name>
<dbReference type="InterPro" id="IPR042097">
    <property type="entry name" value="Aminopeptidase_N-like_N_sf"/>
</dbReference>
<evidence type="ECO:0000256" key="4">
    <source>
        <dbReference type="ARBA" id="ARBA00012564"/>
    </source>
</evidence>
<feature type="domain" description="Aminopeptidase N-like N-terminal" evidence="15">
    <location>
        <begin position="85"/>
        <end position="282"/>
    </location>
</feature>
<dbReference type="InterPro" id="IPR014782">
    <property type="entry name" value="Peptidase_M1_dom"/>
</dbReference>
<evidence type="ECO:0000256" key="7">
    <source>
        <dbReference type="ARBA" id="ARBA00022723"/>
    </source>
</evidence>
<keyword evidence="6" id="KW-0645">Protease</keyword>
<evidence type="ECO:0000256" key="10">
    <source>
        <dbReference type="ARBA" id="ARBA00023049"/>
    </source>
</evidence>
<dbReference type="EC" id="3.4.11.2" evidence="4"/>
<protein>
    <recommendedName>
        <fullName evidence="5">Aminopeptidase N</fullName>
        <ecNumber evidence="4">3.4.11.2</ecNumber>
    </recommendedName>
    <alternativeName>
        <fullName evidence="11">Alanine aminopeptidase</fullName>
    </alternativeName>
    <alternativeName>
        <fullName evidence="12">Lysyl aminopeptidase</fullName>
    </alternativeName>
</protein>
<organism evidence="16 17">
    <name type="scientific">Herbiconiux gentiana</name>
    <dbReference type="NCBI Taxonomy" id="2970912"/>
    <lineage>
        <taxon>Bacteria</taxon>
        <taxon>Bacillati</taxon>
        <taxon>Actinomycetota</taxon>
        <taxon>Actinomycetes</taxon>
        <taxon>Micrococcales</taxon>
        <taxon>Microbacteriaceae</taxon>
        <taxon>Herbiconiux</taxon>
    </lineage>
</organism>
<dbReference type="RefSeq" id="WP_259487728.1">
    <property type="nucleotide sequence ID" value="NZ_JANTEZ010000009.1"/>
</dbReference>
<dbReference type="Pfam" id="PF01433">
    <property type="entry name" value="Peptidase_M1"/>
    <property type="match status" value="1"/>
</dbReference>
<accession>A0ABT2GJ35</accession>
<dbReference type="PANTHER" id="PTHR11533">
    <property type="entry name" value="PROTEASE M1 ZINC METALLOPROTEASE"/>
    <property type="match status" value="1"/>
</dbReference>
<reference evidence="16" key="1">
    <citation type="submission" date="2022-08" db="EMBL/GenBank/DDBJ databases">
        <authorList>
            <person name="Deng Y."/>
            <person name="Han X.-F."/>
            <person name="Zhang Y.-Q."/>
        </authorList>
    </citation>
    <scope>NUCLEOTIDE SEQUENCE</scope>
    <source>
        <strain evidence="16">CPCC 205716</strain>
    </source>
</reference>
<dbReference type="CDD" id="cd09603">
    <property type="entry name" value="M1_APN_like"/>
    <property type="match status" value="1"/>
</dbReference>
<evidence type="ECO:0000313" key="16">
    <source>
        <dbReference type="EMBL" id="MCS5716230.1"/>
    </source>
</evidence>
<evidence type="ECO:0000313" key="17">
    <source>
        <dbReference type="Proteomes" id="UP001165580"/>
    </source>
</evidence>
<gene>
    <name evidence="16" type="ORF">NVV95_16910</name>
</gene>
<feature type="domain" description="Peptidase M1 membrane alanine aminopeptidase" evidence="14">
    <location>
        <begin position="411"/>
        <end position="550"/>
    </location>
</feature>
<evidence type="ECO:0000256" key="6">
    <source>
        <dbReference type="ARBA" id="ARBA00022670"/>
    </source>
</evidence>
<evidence type="ECO:0000256" key="9">
    <source>
        <dbReference type="ARBA" id="ARBA00022833"/>
    </source>
</evidence>
<keyword evidence="8" id="KW-0378">Hydrolase</keyword>
<dbReference type="PRINTS" id="PR00756">
    <property type="entry name" value="ALADIPTASE"/>
</dbReference>
<comment type="cofactor">
    <cofactor evidence="2">
        <name>Zn(2+)</name>
        <dbReference type="ChEBI" id="CHEBI:29105"/>
    </cofactor>
</comment>